<gene>
    <name evidence="4" type="ORF">MERR_LOCUS39605</name>
</gene>
<feature type="domain" description="Transposase MuDR plant" evidence="2">
    <location>
        <begin position="364"/>
        <end position="429"/>
    </location>
</feature>
<dbReference type="Pfam" id="PF10551">
    <property type="entry name" value="MULE"/>
    <property type="match status" value="1"/>
</dbReference>
<evidence type="ECO:0000259" key="2">
    <source>
        <dbReference type="Pfam" id="PF03108"/>
    </source>
</evidence>
<organism evidence="4 5">
    <name type="scientific">Microthlaspi erraticum</name>
    <dbReference type="NCBI Taxonomy" id="1685480"/>
    <lineage>
        <taxon>Eukaryota</taxon>
        <taxon>Viridiplantae</taxon>
        <taxon>Streptophyta</taxon>
        <taxon>Embryophyta</taxon>
        <taxon>Tracheophyta</taxon>
        <taxon>Spermatophyta</taxon>
        <taxon>Magnoliopsida</taxon>
        <taxon>eudicotyledons</taxon>
        <taxon>Gunneridae</taxon>
        <taxon>Pentapetalae</taxon>
        <taxon>rosids</taxon>
        <taxon>malvids</taxon>
        <taxon>Brassicales</taxon>
        <taxon>Brassicaceae</taxon>
        <taxon>Coluteocarpeae</taxon>
        <taxon>Microthlaspi</taxon>
    </lineage>
</organism>
<evidence type="ECO:0000259" key="3">
    <source>
        <dbReference type="Pfam" id="PF10551"/>
    </source>
</evidence>
<accession>A0A6D2KD75</accession>
<reference evidence="4" key="1">
    <citation type="submission" date="2020-01" db="EMBL/GenBank/DDBJ databases">
        <authorList>
            <person name="Mishra B."/>
        </authorList>
    </citation>
    <scope>NUCLEOTIDE SEQUENCE [LARGE SCALE GENOMIC DNA]</scope>
</reference>
<dbReference type="PANTHER" id="PTHR31973">
    <property type="entry name" value="POLYPROTEIN, PUTATIVE-RELATED"/>
    <property type="match status" value="1"/>
</dbReference>
<dbReference type="OrthoDB" id="1109920at2759"/>
<feature type="region of interest" description="Disordered" evidence="1">
    <location>
        <begin position="289"/>
        <end position="309"/>
    </location>
</feature>
<keyword evidence="5" id="KW-1185">Reference proteome</keyword>
<proteinExistence type="predicted"/>
<evidence type="ECO:0000313" key="4">
    <source>
        <dbReference type="EMBL" id="CAA7052370.1"/>
    </source>
</evidence>
<feature type="domain" description="MULE transposase" evidence="3">
    <location>
        <begin position="542"/>
        <end position="625"/>
    </location>
</feature>
<dbReference type="Pfam" id="PF03108">
    <property type="entry name" value="DBD_Tnp_Mut"/>
    <property type="match status" value="1"/>
</dbReference>
<protein>
    <recommendedName>
        <fullName evidence="6">MULE transposase domain-containing protein</fullName>
    </recommendedName>
</protein>
<dbReference type="PANTHER" id="PTHR31973:SF113">
    <property type="entry name" value="PROTEIN FAR1-RELATED SEQUENCE 5-LIKE"/>
    <property type="match status" value="1"/>
</dbReference>
<dbReference type="EMBL" id="CACVBM020001496">
    <property type="protein sequence ID" value="CAA7052370.1"/>
    <property type="molecule type" value="Genomic_DNA"/>
</dbReference>
<sequence length="769" mass="85991">MVDKEDEAVNTRALIKKGFFGTWTRGDSKGWIFEPDKVDVTGSIRLHSGLSYCELVGNVRRSLQILDPSIKLKLAYQYPQWMAIDDGDGSTPQYITDDQEVEVFIQMRRHIEEVNLCVTVSKNISGIPTAVEVGIITEREGNDGGNDEGAEANTEWYEFAMSETPMTMPSQALGSVNPTCHPLAVPKRRRPTCISIREAEPIIRLASPAVSRGDKGKGIAVEEVTDSDSDDDAIVPVLQADRQQSVGEVASSGGVDAGVPVLAADRPPSVMEGASSGGVRRRLFPDAHSCEDAASDSDEGGDDIDDEVPLGERQTWGRFEEALHQLLTDFSTEASLFGRDVPPVFEADLDDVDSALADVPYEGDKLYIGRVYKSKTDCKIKIAIHAINRRFHFRTTRSMREFMLMQCASLTCGWRVYTVLLDGSGNFQIRSANLFHTCNVDDRRNYHRLATTQVIGEIMQSKFIGIKRGPTPAGIMKVMLDDYHVNVSYWKAWRSREIAMDTALGTMAGSYALLPAYLALLQNANPGTQCYLEHEENPDGGRYGGCLLSACTQDANFQIFTLAFGVVDSENDDSWIWFLNKLTTFVDDSIDLVFVTDRHQSIYTGLATVYPQAHHVACTVHLWRNVRGSYKPRRIATIMSDAARQFNVEGFNKKFIEIQKLNPGCAAYLVDIGFDHWTRAHCKGRRFNIMDSNIAESWNAVVKEAREYPLICMFEYIRTSVMSWFAMRRAKAMKNDGLLSPHVKKLIAKKFEESTDLAVRMISEFEFQI</sequence>
<dbReference type="InterPro" id="IPR018289">
    <property type="entry name" value="MULE_transposase_dom"/>
</dbReference>
<evidence type="ECO:0008006" key="6">
    <source>
        <dbReference type="Google" id="ProtNLM"/>
    </source>
</evidence>
<dbReference type="InterPro" id="IPR004332">
    <property type="entry name" value="Transposase_MuDR"/>
</dbReference>
<evidence type="ECO:0000313" key="5">
    <source>
        <dbReference type="Proteomes" id="UP000467841"/>
    </source>
</evidence>
<evidence type="ECO:0000256" key="1">
    <source>
        <dbReference type="SAM" id="MobiDB-lite"/>
    </source>
</evidence>
<dbReference type="Proteomes" id="UP000467841">
    <property type="component" value="Unassembled WGS sequence"/>
</dbReference>
<name>A0A6D2KD75_9BRAS</name>
<feature type="compositionally biased region" description="Acidic residues" evidence="1">
    <location>
        <begin position="293"/>
        <end position="309"/>
    </location>
</feature>
<comment type="caution">
    <text evidence="4">The sequence shown here is derived from an EMBL/GenBank/DDBJ whole genome shotgun (WGS) entry which is preliminary data.</text>
</comment>
<dbReference type="AlphaFoldDB" id="A0A6D2KD75"/>